<gene>
    <name evidence="2" type="ORF">CKO42_14210</name>
</gene>
<proteinExistence type="predicted"/>
<protein>
    <submittedName>
        <fullName evidence="2">Uncharacterized protein</fullName>
    </submittedName>
</protein>
<keyword evidence="3" id="KW-1185">Reference proteome</keyword>
<keyword evidence="1" id="KW-0812">Transmembrane</keyword>
<keyword evidence="1" id="KW-0472">Membrane</keyword>
<evidence type="ECO:0000256" key="1">
    <source>
        <dbReference type="SAM" id="Phobius"/>
    </source>
</evidence>
<feature type="transmembrane region" description="Helical" evidence="1">
    <location>
        <begin position="89"/>
        <end position="112"/>
    </location>
</feature>
<dbReference type="Proteomes" id="UP001138768">
    <property type="component" value="Unassembled WGS sequence"/>
</dbReference>
<organism evidence="2 3">
    <name type="scientific">Lamprobacter modestohalophilus</name>
    <dbReference type="NCBI Taxonomy" id="1064514"/>
    <lineage>
        <taxon>Bacteria</taxon>
        <taxon>Pseudomonadati</taxon>
        <taxon>Pseudomonadota</taxon>
        <taxon>Gammaproteobacteria</taxon>
        <taxon>Chromatiales</taxon>
        <taxon>Chromatiaceae</taxon>
        <taxon>Lamprobacter</taxon>
    </lineage>
</organism>
<dbReference type="AlphaFoldDB" id="A0A9X0WA29"/>
<comment type="caution">
    <text evidence="2">The sequence shown here is derived from an EMBL/GenBank/DDBJ whole genome shotgun (WGS) entry which is preliminary data.</text>
</comment>
<evidence type="ECO:0000313" key="2">
    <source>
        <dbReference type="EMBL" id="MBK1619571.1"/>
    </source>
</evidence>
<evidence type="ECO:0000313" key="3">
    <source>
        <dbReference type="Proteomes" id="UP001138768"/>
    </source>
</evidence>
<reference evidence="2 3" key="1">
    <citation type="journal article" date="2020" name="Microorganisms">
        <title>Osmotic Adaptation and Compatible Solute Biosynthesis of Phototrophic Bacteria as Revealed from Genome Analyses.</title>
        <authorList>
            <person name="Imhoff J.F."/>
            <person name="Rahn T."/>
            <person name="Kunzel S."/>
            <person name="Keller A."/>
            <person name="Neulinger S.C."/>
        </authorList>
    </citation>
    <scope>NUCLEOTIDE SEQUENCE [LARGE SCALE GENOMIC DNA]</scope>
    <source>
        <strain evidence="2 3">DSM 25653</strain>
    </source>
</reference>
<name>A0A9X0WA29_9GAMM</name>
<feature type="transmembrane region" description="Helical" evidence="1">
    <location>
        <begin position="36"/>
        <end position="60"/>
    </location>
</feature>
<dbReference type="EMBL" id="NRRY01000023">
    <property type="protein sequence ID" value="MBK1619571.1"/>
    <property type="molecule type" value="Genomic_DNA"/>
</dbReference>
<feature type="transmembrane region" description="Helical" evidence="1">
    <location>
        <begin position="7"/>
        <end position="30"/>
    </location>
</feature>
<sequence length="123" mass="13019">MVTLFRIVYFCAALFSIASGALVITSLFIPDRAPQSLQFLIISLVVSTIFLGGGALLLGLQGQVARIATIARGLEAETARSLGKHVNRLLAYLLVGGTFLCALLGVMAYAILARIDQGFAVFS</sequence>
<keyword evidence="1" id="KW-1133">Transmembrane helix</keyword>
<accession>A0A9X0WA29</accession>